<organism evidence="1">
    <name type="scientific">marine metagenome</name>
    <dbReference type="NCBI Taxonomy" id="408172"/>
    <lineage>
        <taxon>unclassified sequences</taxon>
        <taxon>metagenomes</taxon>
        <taxon>ecological metagenomes</taxon>
    </lineage>
</organism>
<name>A0A382VUW0_9ZZZZ</name>
<dbReference type="EMBL" id="UINC01154397">
    <property type="protein sequence ID" value="SVD49658.1"/>
    <property type="molecule type" value="Genomic_DNA"/>
</dbReference>
<dbReference type="GO" id="GO:0005829">
    <property type="term" value="C:cytosol"/>
    <property type="evidence" value="ECO:0007669"/>
    <property type="project" value="TreeGrafter"/>
</dbReference>
<dbReference type="SUPFAM" id="SSF53613">
    <property type="entry name" value="Ribokinase-like"/>
    <property type="match status" value="1"/>
</dbReference>
<feature type="non-terminal residue" evidence="1">
    <location>
        <position position="1"/>
    </location>
</feature>
<dbReference type="Gene3D" id="3.40.1190.20">
    <property type="match status" value="1"/>
</dbReference>
<accession>A0A382VUW0</accession>
<dbReference type="AlphaFoldDB" id="A0A382VUW0"/>
<dbReference type="PANTHER" id="PTHR46969:SF1">
    <property type="entry name" value="BIFUNCTIONAL PROTEIN HLDE"/>
    <property type="match status" value="1"/>
</dbReference>
<feature type="non-terminal residue" evidence="1">
    <location>
        <position position="187"/>
    </location>
</feature>
<dbReference type="GO" id="GO:0033786">
    <property type="term" value="F:heptose-1-phosphate adenylyltransferase activity"/>
    <property type="evidence" value="ECO:0007669"/>
    <property type="project" value="TreeGrafter"/>
</dbReference>
<gene>
    <name evidence="1" type="ORF">METZ01_LOCUS402512</name>
</gene>
<reference evidence="1" key="1">
    <citation type="submission" date="2018-05" db="EMBL/GenBank/DDBJ databases">
        <authorList>
            <person name="Lanie J.A."/>
            <person name="Ng W.-L."/>
            <person name="Kazmierczak K.M."/>
            <person name="Andrzejewski T.M."/>
            <person name="Davidsen T.M."/>
            <person name="Wayne K.J."/>
            <person name="Tettelin H."/>
            <person name="Glass J.I."/>
            <person name="Rusch D."/>
            <person name="Podicherti R."/>
            <person name="Tsui H.-C.T."/>
            <person name="Winkler M.E."/>
        </authorList>
    </citation>
    <scope>NUCLEOTIDE SEQUENCE</scope>
</reference>
<dbReference type="GO" id="GO:0033785">
    <property type="term" value="F:heptose 7-phosphate kinase activity"/>
    <property type="evidence" value="ECO:0007669"/>
    <property type="project" value="TreeGrafter"/>
</dbReference>
<evidence type="ECO:0000313" key="1">
    <source>
        <dbReference type="EMBL" id="SVD49658.1"/>
    </source>
</evidence>
<evidence type="ECO:0008006" key="2">
    <source>
        <dbReference type="Google" id="ProtNLM"/>
    </source>
</evidence>
<protein>
    <recommendedName>
        <fullName evidence="2">Carbohydrate kinase PfkB domain-containing protein</fullName>
    </recommendedName>
</protein>
<dbReference type="InterPro" id="IPR029056">
    <property type="entry name" value="Ribokinase-like"/>
</dbReference>
<proteinExistence type="predicted"/>
<sequence>MVSSSNILNEKFSFKDAEAIIDRINELKILIIGDTIIDEYNYVSFLGKPSKENIISTLYEETEKKAGGVLTAINILSSFCNNIDYITVMGDNENDEIFLSDYSAKNINQKIIFKRQYPTTKKTRFVVRGKQLRKLFEVYEMNDELIDQSIEHQILKYLDKNLAGYDLVIVQDYGHGLITKKIISKLI</sequence>
<dbReference type="PANTHER" id="PTHR46969">
    <property type="entry name" value="BIFUNCTIONAL PROTEIN HLDE"/>
    <property type="match status" value="1"/>
</dbReference>